<accession>A0A455T4A5</accession>
<evidence type="ECO:0000256" key="1">
    <source>
        <dbReference type="SAM" id="Phobius"/>
    </source>
</evidence>
<gene>
    <name evidence="2" type="ORF">KTA_35660</name>
</gene>
<dbReference type="EMBL" id="AP019377">
    <property type="protein sequence ID" value="BBH95367.1"/>
    <property type="molecule type" value="Genomic_DNA"/>
</dbReference>
<sequence length="416" mass="44679">MQQYEQAQALHQEEQRAQFLRRYLEALESGDEEALLRLTQEASTDASLERLMLEANAAWAEEEGQTVSAAEGEEARRRLRQVLARAGRTGDQPKPSVAPASEGALLGAAGPRVRPVQLPQGRRVPVRQVLRRSWMAIAAAVLLLALLLVGTSTGLAATLLSFFSVQRFQPVTVSQQAMQSAQFPSLRDLGEVQASPGLLQPQRNLTRAEAERLAGFALKLPAQLPAGFSGRQPVFDVLEGGQATFIFRAASARAYLTRIGHAEVPVPAQLDGATFVIHVSRIVEAHYVSSGGKLLAILQTPSPTIEATGKASLEDLRAFLLSLPGLPSSLVQQLRQIDLRSGTVPIPVLTGMTSQAVTVQGQAGLLLTSQQLASSKKVTDLPDGVAVLWQAQGYIYLLSESGGDQHELLRAANSLQ</sequence>
<organism evidence="2">
    <name type="scientific">Thermogemmatispora argillosa</name>
    <dbReference type="NCBI Taxonomy" id="2045280"/>
    <lineage>
        <taxon>Bacteria</taxon>
        <taxon>Bacillati</taxon>
        <taxon>Chloroflexota</taxon>
        <taxon>Ktedonobacteria</taxon>
        <taxon>Thermogemmatisporales</taxon>
        <taxon>Thermogemmatisporaceae</taxon>
        <taxon>Thermogemmatispora</taxon>
    </lineage>
</organism>
<reference evidence="2" key="1">
    <citation type="submission" date="2018-12" db="EMBL/GenBank/DDBJ databases">
        <title>Novel natural products biosynthetic potential of the class Ktedonobacteria.</title>
        <authorList>
            <person name="Zheng Y."/>
            <person name="Saitou A."/>
            <person name="Wang C.M."/>
            <person name="Toyoda A."/>
            <person name="Minakuchi Y."/>
            <person name="Sekiguchi Y."/>
            <person name="Ueda K."/>
            <person name="Takano H."/>
            <person name="Sakai Y."/>
            <person name="Yokota A."/>
            <person name="Yabe S."/>
        </authorList>
    </citation>
    <scope>NUCLEOTIDE SEQUENCE</scope>
    <source>
        <strain evidence="2">A3-2</strain>
    </source>
</reference>
<proteinExistence type="predicted"/>
<keyword evidence="1" id="KW-1133">Transmembrane helix</keyword>
<keyword evidence="1" id="KW-0472">Membrane</keyword>
<evidence type="ECO:0008006" key="3">
    <source>
        <dbReference type="Google" id="ProtNLM"/>
    </source>
</evidence>
<feature type="transmembrane region" description="Helical" evidence="1">
    <location>
        <begin position="137"/>
        <end position="163"/>
    </location>
</feature>
<name>A0A455T4A5_9CHLR</name>
<protein>
    <recommendedName>
        <fullName evidence="3">DUF4367 domain-containing protein</fullName>
    </recommendedName>
</protein>
<evidence type="ECO:0000313" key="2">
    <source>
        <dbReference type="EMBL" id="BBH95367.1"/>
    </source>
</evidence>
<keyword evidence="1" id="KW-0812">Transmembrane</keyword>
<dbReference type="AlphaFoldDB" id="A0A455T4A5"/>